<evidence type="ECO:0000256" key="11">
    <source>
        <dbReference type="ARBA" id="ARBA00048697"/>
    </source>
</evidence>
<dbReference type="GO" id="GO:0061798">
    <property type="term" value="F:GTP 3',8'-cyclase activity"/>
    <property type="evidence" value="ECO:0007669"/>
    <property type="project" value="UniProtKB-UniRule"/>
</dbReference>
<protein>
    <recommendedName>
        <fullName evidence="1 12">GTP 3',8-cyclase</fullName>
        <ecNumber evidence="1 12">4.1.99.22</ecNumber>
    </recommendedName>
    <alternativeName>
        <fullName evidence="12">Molybdenum cofactor biosynthesis protein A</fullName>
    </alternativeName>
</protein>
<feature type="binding site" evidence="12">
    <location>
        <position position="26"/>
    </location>
    <ligand>
        <name>S-adenosyl-L-methionine</name>
        <dbReference type="ChEBI" id="CHEBI:59789"/>
    </ligand>
</feature>
<comment type="subunit">
    <text evidence="12">Monomer and homodimer.</text>
</comment>
<evidence type="ECO:0000259" key="13">
    <source>
        <dbReference type="PROSITE" id="PS51918"/>
    </source>
</evidence>
<dbReference type="InterPro" id="IPR010505">
    <property type="entry name" value="MoaA_twitch"/>
</dbReference>
<dbReference type="InterPro" id="IPR000385">
    <property type="entry name" value="MoaA_NifB_PqqE_Fe-S-bd_CS"/>
</dbReference>
<dbReference type="Pfam" id="PF06463">
    <property type="entry name" value="Mob_synth_C"/>
    <property type="match status" value="1"/>
</dbReference>
<dbReference type="SFLD" id="SFLDG01383">
    <property type="entry name" value="cyclic_pyranopterin_phosphate"/>
    <property type="match status" value="1"/>
</dbReference>
<keyword evidence="2 12" id="KW-0004">4Fe-4S</keyword>
<feature type="binding site" evidence="12">
    <location>
        <position position="118"/>
    </location>
    <ligand>
        <name>S-adenosyl-L-methionine</name>
        <dbReference type="ChEBI" id="CHEBI:59789"/>
    </ligand>
</feature>
<evidence type="ECO:0000256" key="3">
    <source>
        <dbReference type="ARBA" id="ARBA00022691"/>
    </source>
</evidence>
<dbReference type="PROSITE" id="PS51918">
    <property type="entry name" value="RADICAL_SAM"/>
    <property type="match status" value="1"/>
</dbReference>
<keyword evidence="6 12" id="KW-0408">Iron</keyword>
<evidence type="ECO:0000313" key="14">
    <source>
        <dbReference type="EMBL" id="KEZ88383.1"/>
    </source>
</evidence>
<dbReference type="GO" id="GO:0006777">
    <property type="term" value="P:Mo-molybdopterin cofactor biosynthetic process"/>
    <property type="evidence" value="ECO:0007669"/>
    <property type="project" value="UniProtKB-UniRule"/>
</dbReference>
<dbReference type="SFLD" id="SFLDS00029">
    <property type="entry name" value="Radical_SAM"/>
    <property type="match status" value="1"/>
</dbReference>
<dbReference type="STRING" id="318464.IO99_02985"/>
<comment type="similarity">
    <text evidence="12">Belongs to the radical SAM superfamily. MoaA family.</text>
</comment>
<sequence>MEDSHGRNINYLRVSLTDRCNLRCMYCMPEGKCNQNYVSSKMSIEEIDLIIRIFAEYGVEKVRFTGGEPLIVKDISKIIYNASQVKGIKDISLTTNGIFLKDKIDELKKAGLNRVNVSMDTLKEDKYERITGRSYLKKVKEGIEVCLDKGITPVKINVVLMKGINLDEVDEFIKIAEKMPIDVRFIELMPIGAGTELFKNHFIPYKDIVESHHNLIPEDHRVSSTAELYKSSKGKGRIGFISPLSCNFCSECNRVRLTAEGGIKSCLHGEEEINILSDVRDLLKKYNLSYCDLRESREYSILKKKILGAMYNKPLGHRLSMEGKSRSNKQMFQIGG</sequence>
<dbReference type="HAMAP" id="MF_01225_B">
    <property type="entry name" value="MoaA_B"/>
    <property type="match status" value="1"/>
</dbReference>
<dbReference type="UniPathway" id="UPA00344"/>
<dbReference type="InterPro" id="IPR050105">
    <property type="entry name" value="MoCo_biosynth_MoaA/MoaC"/>
</dbReference>
<feature type="binding site" evidence="12">
    <location>
        <position position="155"/>
    </location>
    <ligand>
        <name>GTP</name>
        <dbReference type="ChEBI" id="CHEBI:37565"/>
    </ligand>
</feature>
<feature type="binding site" evidence="12">
    <location>
        <position position="266"/>
    </location>
    <ligand>
        <name>[4Fe-4S] cluster</name>
        <dbReference type="ChEBI" id="CHEBI:49883"/>
        <label>2</label>
        <note>4Fe-4S-substrate</note>
    </ligand>
</feature>
<feature type="domain" description="Radical SAM core" evidence="13">
    <location>
        <begin position="4"/>
        <end position="218"/>
    </location>
</feature>
<dbReference type="InterPro" id="IPR013785">
    <property type="entry name" value="Aldolase_TIM"/>
</dbReference>
<dbReference type="InterPro" id="IPR040064">
    <property type="entry name" value="MoaA-like"/>
</dbReference>
<keyword evidence="8 12" id="KW-0342">GTP-binding</keyword>
<reference evidence="14 15" key="1">
    <citation type="submission" date="2014-07" db="EMBL/GenBank/DDBJ databases">
        <title>Draft genome of Clostridium sulfidigenes 113A isolated from sediments associated with methane hydrate from Krishna Godavari basin.</title>
        <authorList>
            <person name="Honkalas V.S."/>
            <person name="Dabir A.P."/>
            <person name="Arora P."/>
            <person name="Dhakephalkar P.K."/>
        </authorList>
    </citation>
    <scope>NUCLEOTIDE SEQUENCE [LARGE SCALE GENOMIC DNA]</scope>
    <source>
        <strain evidence="14 15">113A</strain>
    </source>
</reference>
<evidence type="ECO:0000256" key="9">
    <source>
        <dbReference type="ARBA" id="ARBA00023150"/>
    </source>
</evidence>
<comment type="catalytic activity">
    <reaction evidence="11 12">
        <text>GTP + AH2 + S-adenosyl-L-methionine = (8S)-3',8-cyclo-7,8-dihydroguanosine 5'-triphosphate + 5'-deoxyadenosine + L-methionine + A + H(+)</text>
        <dbReference type="Rhea" id="RHEA:49576"/>
        <dbReference type="ChEBI" id="CHEBI:13193"/>
        <dbReference type="ChEBI" id="CHEBI:15378"/>
        <dbReference type="ChEBI" id="CHEBI:17319"/>
        <dbReference type="ChEBI" id="CHEBI:17499"/>
        <dbReference type="ChEBI" id="CHEBI:37565"/>
        <dbReference type="ChEBI" id="CHEBI:57844"/>
        <dbReference type="ChEBI" id="CHEBI:59789"/>
        <dbReference type="ChEBI" id="CHEBI:131766"/>
        <dbReference type="EC" id="4.1.99.22"/>
    </reaction>
</comment>
<dbReference type="GO" id="GO:1904047">
    <property type="term" value="F:S-adenosyl-L-methionine binding"/>
    <property type="evidence" value="ECO:0007669"/>
    <property type="project" value="UniProtKB-UniRule"/>
</dbReference>
<gene>
    <name evidence="12" type="primary">moaA</name>
    <name evidence="14" type="ORF">IO99_02985</name>
</gene>
<feature type="binding site" evidence="12">
    <location>
        <position position="63"/>
    </location>
    <ligand>
        <name>GTP</name>
        <dbReference type="ChEBI" id="CHEBI:37565"/>
    </ligand>
</feature>
<evidence type="ECO:0000256" key="10">
    <source>
        <dbReference type="ARBA" id="ARBA00023239"/>
    </source>
</evidence>
<dbReference type="CDD" id="cd01335">
    <property type="entry name" value="Radical_SAM"/>
    <property type="match status" value="1"/>
</dbReference>
<dbReference type="InterPro" id="IPR013483">
    <property type="entry name" value="MoaA"/>
</dbReference>
<dbReference type="GO" id="GO:0005525">
    <property type="term" value="F:GTP binding"/>
    <property type="evidence" value="ECO:0007669"/>
    <property type="project" value="UniProtKB-UniRule"/>
</dbReference>
<evidence type="ECO:0000313" key="15">
    <source>
        <dbReference type="Proteomes" id="UP000028542"/>
    </source>
</evidence>
<dbReference type="GO" id="GO:0051539">
    <property type="term" value="F:4 iron, 4 sulfur cluster binding"/>
    <property type="evidence" value="ECO:0007669"/>
    <property type="project" value="UniProtKB-UniRule"/>
</dbReference>
<feature type="binding site" evidence="12">
    <location>
        <position position="20"/>
    </location>
    <ligand>
        <name>[4Fe-4S] cluster</name>
        <dbReference type="ChEBI" id="CHEBI:49883"/>
        <label>1</label>
        <note>4Fe-4S-S-AdoMet</note>
    </ligand>
</feature>
<evidence type="ECO:0000256" key="4">
    <source>
        <dbReference type="ARBA" id="ARBA00022723"/>
    </source>
</evidence>
<keyword evidence="4 12" id="KW-0479">Metal-binding</keyword>
<dbReference type="GO" id="GO:0061799">
    <property type="term" value="F:cyclic pyranopterin monophosphate synthase activity"/>
    <property type="evidence" value="ECO:0007669"/>
    <property type="project" value="TreeGrafter"/>
</dbReference>
<comment type="function">
    <text evidence="12">Catalyzes the cyclization of GTP to (8S)-3',8-cyclo-7,8-dihydroguanosine 5'-triphosphate.</text>
</comment>
<dbReference type="Pfam" id="PF04055">
    <property type="entry name" value="Radical_SAM"/>
    <property type="match status" value="1"/>
</dbReference>
<feature type="binding site" evidence="12">
    <location>
        <position position="189"/>
    </location>
    <ligand>
        <name>S-adenosyl-L-methionine</name>
        <dbReference type="ChEBI" id="CHEBI:59789"/>
    </ligand>
</feature>
<accession>A0A084JHE9</accession>
<feature type="binding site" evidence="12">
    <location>
        <position position="13"/>
    </location>
    <ligand>
        <name>GTP</name>
        <dbReference type="ChEBI" id="CHEBI:37565"/>
    </ligand>
</feature>
<dbReference type="Gene3D" id="3.20.20.70">
    <property type="entry name" value="Aldolase class I"/>
    <property type="match status" value="1"/>
</dbReference>
<keyword evidence="15" id="KW-1185">Reference proteome</keyword>
<keyword evidence="9 12" id="KW-0501">Molybdenum cofactor biosynthesis</keyword>
<dbReference type="SMART" id="SM00729">
    <property type="entry name" value="Elp3"/>
    <property type="match status" value="1"/>
</dbReference>
<keyword evidence="7 12" id="KW-0411">Iron-sulfur</keyword>
<evidence type="ECO:0000256" key="5">
    <source>
        <dbReference type="ARBA" id="ARBA00022741"/>
    </source>
</evidence>
<proteinExistence type="inferred from homology"/>
<dbReference type="NCBIfam" id="NF001199">
    <property type="entry name" value="PRK00164.2-1"/>
    <property type="match status" value="1"/>
</dbReference>
<organism evidence="14 15">
    <name type="scientific">Clostridium sulfidigenes</name>
    <dbReference type="NCBI Taxonomy" id="318464"/>
    <lineage>
        <taxon>Bacteria</taxon>
        <taxon>Bacillati</taxon>
        <taxon>Bacillota</taxon>
        <taxon>Clostridia</taxon>
        <taxon>Eubacteriales</taxon>
        <taxon>Clostridiaceae</taxon>
        <taxon>Clostridium</taxon>
    </lineage>
</organism>
<keyword evidence="5 12" id="KW-0547">Nucleotide-binding</keyword>
<dbReference type="SFLD" id="SFLDG01386">
    <property type="entry name" value="main_SPASM_domain-containing"/>
    <property type="match status" value="1"/>
</dbReference>
<comment type="caution">
    <text evidence="14">The sequence shown here is derived from an EMBL/GenBank/DDBJ whole genome shotgun (WGS) entry which is preliminary data.</text>
</comment>
<dbReference type="SUPFAM" id="SSF102114">
    <property type="entry name" value="Radical SAM enzymes"/>
    <property type="match status" value="1"/>
</dbReference>
<keyword evidence="3 12" id="KW-0949">S-adenosyl-L-methionine</keyword>
<dbReference type="PANTHER" id="PTHR22960">
    <property type="entry name" value="MOLYBDOPTERIN COFACTOR SYNTHESIS PROTEIN A"/>
    <property type="match status" value="1"/>
</dbReference>
<dbReference type="InterPro" id="IPR007197">
    <property type="entry name" value="rSAM"/>
</dbReference>
<dbReference type="PANTHER" id="PTHR22960:SF0">
    <property type="entry name" value="MOLYBDENUM COFACTOR BIOSYNTHESIS PROTEIN 1"/>
    <property type="match status" value="1"/>
</dbReference>
<feature type="binding site" evidence="12">
    <location>
        <position position="67"/>
    </location>
    <ligand>
        <name>S-adenosyl-L-methionine</name>
        <dbReference type="ChEBI" id="CHEBI:59789"/>
    </ligand>
</feature>
<dbReference type="Proteomes" id="UP000028542">
    <property type="component" value="Unassembled WGS sequence"/>
</dbReference>
<dbReference type="eggNOG" id="COG2896">
    <property type="taxonomic scope" value="Bacteria"/>
</dbReference>
<dbReference type="EMBL" id="JPMD01000003">
    <property type="protein sequence ID" value="KEZ88383.1"/>
    <property type="molecule type" value="Genomic_DNA"/>
</dbReference>
<feature type="binding site" evidence="12">
    <location>
        <position position="24"/>
    </location>
    <ligand>
        <name>[4Fe-4S] cluster</name>
        <dbReference type="ChEBI" id="CHEBI:49883"/>
        <label>1</label>
        <note>4Fe-4S-S-AdoMet</note>
    </ligand>
</feature>
<comment type="cofactor">
    <cofactor evidence="12">
        <name>[4Fe-4S] cluster</name>
        <dbReference type="ChEBI" id="CHEBI:49883"/>
    </cofactor>
    <text evidence="12">Binds 2 [4Fe-4S] clusters. Binds 1 [4Fe-4S] cluster coordinated with 3 cysteines and an exchangeable S-adenosyl-L-methionine and 1 [4Fe-4S] cluster coordinated with 3 cysteines and the GTP-derived substrate.</text>
</comment>
<evidence type="ECO:0000256" key="12">
    <source>
        <dbReference type="HAMAP-Rule" id="MF_01225"/>
    </source>
</evidence>
<feature type="binding site" evidence="12">
    <location>
        <position position="94"/>
    </location>
    <ligand>
        <name>GTP</name>
        <dbReference type="ChEBI" id="CHEBI:37565"/>
    </ligand>
</feature>
<evidence type="ECO:0000256" key="7">
    <source>
        <dbReference type="ARBA" id="ARBA00023014"/>
    </source>
</evidence>
<dbReference type="SFLD" id="SFLDG01067">
    <property type="entry name" value="SPASM/twitch_domain_containing"/>
    <property type="match status" value="1"/>
</dbReference>
<feature type="binding site" evidence="12">
    <location>
        <begin position="254"/>
        <end position="256"/>
    </location>
    <ligand>
        <name>GTP</name>
        <dbReference type="ChEBI" id="CHEBI:37565"/>
    </ligand>
</feature>
<evidence type="ECO:0000256" key="1">
    <source>
        <dbReference type="ARBA" id="ARBA00012167"/>
    </source>
</evidence>
<dbReference type="RefSeq" id="WP_035129957.1">
    <property type="nucleotide sequence ID" value="NZ_JPMD01000003.1"/>
</dbReference>
<evidence type="ECO:0000256" key="6">
    <source>
        <dbReference type="ARBA" id="ARBA00023004"/>
    </source>
</evidence>
<dbReference type="NCBIfam" id="TIGR02666">
    <property type="entry name" value="moaA"/>
    <property type="match status" value="1"/>
</dbReference>
<dbReference type="GO" id="GO:0046872">
    <property type="term" value="F:metal ion binding"/>
    <property type="evidence" value="ECO:0007669"/>
    <property type="project" value="UniProtKB-KW"/>
</dbReference>
<comment type="pathway">
    <text evidence="12">Cofactor biosynthesis; molybdopterin biosynthesis.</text>
</comment>
<dbReference type="PROSITE" id="PS01305">
    <property type="entry name" value="MOAA_NIFB_PQQE"/>
    <property type="match status" value="1"/>
</dbReference>
<feature type="binding site" evidence="12">
    <location>
        <position position="252"/>
    </location>
    <ligand>
        <name>[4Fe-4S] cluster</name>
        <dbReference type="ChEBI" id="CHEBI:49883"/>
        <label>2</label>
        <note>4Fe-4S-substrate</note>
    </ligand>
</feature>
<dbReference type="AlphaFoldDB" id="A0A084JHE9"/>
<evidence type="ECO:0000256" key="8">
    <source>
        <dbReference type="ARBA" id="ARBA00023134"/>
    </source>
</evidence>
<dbReference type="EC" id="4.1.99.22" evidence="1 12"/>
<keyword evidence="10 12" id="KW-0456">Lyase</keyword>
<feature type="binding site" evidence="12">
    <location>
        <position position="27"/>
    </location>
    <ligand>
        <name>[4Fe-4S] cluster</name>
        <dbReference type="ChEBI" id="CHEBI:49883"/>
        <label>1</label>
        <note>4Fe-4S-S-AdoMet</note>
    </ligand>
</feature>
<dbReference type="InterPro" id="IPR006638">
    <property type="entry name" value="Elp3/MiaA/NifB-like_rSAM"/>
</dbReference>
<dbReference type="CDD" id="cd21117">
    <property type="entry name" value="Twitch_MoaA"/>
    <property type="match status" value="1"/>
</dbReference>
<feature type="binding site" evidence="12">
    <location>
        <position position="249"/>
    </location>
    <ligand>
        <name>[4Fe-4S] cluster</name>
        <dbReference type="ChEBI" id="CHEBI:49883"/>
        <label>2</label>
        <note>4Fe-4S-substrate</note>
    </ligand>
</feature>
<evidence type="ECO:0000256" key="2">
    <source>
        <dbReference type="ARBA" id="ARBA00022485"/>
    </source>
</evidence>
<name>A0A084JHE9_9CLOT</name>
<dbReference type="InterPro" id="IPR058240">
    <property type="entry name" value="rSAM_sf"/>
</dbReference>